<feature type="binding site" evidence="11">
    <location>
        <position position="97"/>
    </location>
    <ligand>
        <name>FMN</name>
        <dbReference type="ChEBI" id="CHEBI:58210"/>
    </ligand>
</feature>
<dbReference type="GO" id="GO:0004452">
    <property type="term" value="F:isopentenyl-diphosphate delta-isomerase activity"/>
    <property type="evidence" value="ECO:0007669"/>
    <property type="project" value="UniProtKB-EC"/>
</dbReference>
<feature type="domain" description="FMN-dependent dehydrogenase" evidence="12">
    <location>
        <begin position="25"/>
        <end position="98"/>
    </location>
</feature>
<evidence type="ECO:0000256" key="9">
    <source>
        <dbReference type="ARBA" id="ARBA00023235"/>
    </source>
</evidence>
<comment type="cofactor">
    <cofactor evidence="1 11">
        <name>FMN</name>
        <dbReference type="ChEBI" id="CHEBI:58210"/>
    </cofactor>
</comment>
<organism evidence="13 14">
    <name type="scientific">Tianweitania aestuarii</name>
    <dbReference type="NCBI Taxonomy" id="2814886"/>
    <lineage>
        <taxon>Bacteria</taxon>
        <taxon>Pseudomonadati</taxon>
        <taxon>Pseudomonadota</taxon>
        <taxon>Alphaproteobacteria</taxon>
        <taxon>Hyphomicrobiales</taxon>
        <taxon>Phyllobacteriaceae</taxon>
        <taxon>Tianweitania</taxon>
    </lineage>
</organism>
<evidence type="ECO:0000256" key="6">
    <source>
        <dbReference type="ARBA" id="ARBA00022842"/>
    </source>
</evidence>
<keyword evidence="9 11" id="KW-0413">Isomerase</keyword>
<feature type="domain" description="FMN-dependent dehydrogenase" evidence="12">
    <location>
        <begin position="177"/>
        <end position="336"/>
    </location>
</feature>
<evidence type="ECO:0000256" key="11">
    <source>
        <dbReference type="HAMAP-Rule" id="MF_00354"/>
    </source>
</evidence>
<evidence type="ECO:0000313" key="14">
    <source>
        <dbReference type="Proteomes" id="UP001297272"/>
    </source>
</evidence>
<gene>
    <name evidence="11" type="primary">fni</name>
    <name evidence="13" type="ORF">JYU29_00120</name>
</gene>
<comment type="function">
    <text evidence="11">Involved in the biosynthesis of isoprenoids. Catalyzes the 1,3-allylic rearrangement of the homoallylic substrate isopentenyl (IPP) to its allylic isomer, dimethylallyl diphosphate (DMAPP).</text>
</comment>
<feature type="binding site" evidence="11">
    <location>
        <position position="162"/>
    </location>
    <ligand>
        <name>Mg(2+)</name>
        <dbReference type="ChEBI" id="CHEBI:18420"/>
    </ligand>
</feature>
<protein>
    <recommendedName>
        <fullName evidence="11">Isopentenyl-diphosphate delta-isomerase</fullName>
        <shortName evidence="11">IPP isomerase</shortName>
        <ecNumber evidence="11">5.3.3.2</ecNumber>
    </recommendedName>
    <alternativeName>
        <fullName evidence="11">Isopentenyl diphosphate:dimethylallyl diphosphate isomerase</fullName>
    </alternativeName>
    <alternativeName>
        <fullName evidence="11">Isopentenyl pyrophosphate isomerase</fullName>
    </alternativeName>
    <alternativeName>
        <fullName evidence="11">Type 2 isopentenyl diphosphate isomerase</fullName>
        <shortName evidence="11">IDI-2</shortName>
    </alternativeName>
</protein>
<comment type="subunit">
    <text evidence="10 11">Homooctamer. Dimer of tetramers.</text>
</comment>
<evidence type="ECO:0000256" key="3">
    <source>
        <dbReference type="ARBA" id="ARBA00022630"/>
    </source>
</evidence>
<feature type="binding site" evidence="11">
    <location>
        <position position="223"/>
    </location>
    <ligand>
        <name>FMN</name>
        <dbReference type="ChEBI" id="CHEBI:58210"/>
    </ligand>
</feature>
<feature type="binding site" evidence="11">
    <location>
        <begin position="67"/>
        <end position="69"/>
    </location>
    <ligand>
        <name>FMN</name>
        <dbReference type="ChEBI" id="CHEBI:58210"/>
    </ligand>
</feature>
<dbReference type="HAMAP" id="MF_00354">
    <property type="entry name" value="Idi_2"/>
    <property type="match status" value="1"/>
</dbReference>
<keyword evidence="14" id="KW-1185">Reference proteome</keyword>
<keyword evidence="3 11" id="KW-0285">Flavoprotein</keyword>
<sequence>MSAALQIRKESHLDLVLAGAGIVPATRNGFDALRFEHCALPELDLADIDLSTQWLGKRLAAPLLISSMTGGALRAERINHHLAEAAEVLRIPFGVGSQRVSLEGESDSGLTQRLRDLTPSVPLLSNIGAAQLIDRKGIDIARRALDTIRADALIVHFNPLQEALQPEGDTNWRGILRALEQLVQRLGAPVIVKEVGAGLSAATARRLADAGVAAVDVAGSGGTSWAAIEAARGASDRQRAIAEPFADWGLPTPRAIASVRASLPDMFVIGSGGIRNGVDAAKAIRLGADLVGQAAGILGPALDSTEAVIEAYKITIEQLRISCFCTGAADLQALRQVSLLSSDGIFPS</sequence>
<comment type="cofactor">
    <cofactor evidence="11">
        <name>NADPH</name>
        <dbReference type="ChEBI" id="CHEBI:57783"/>
    </cofactor>
</comment>
<comment type="subcellular location">
    <subcellularLocation>
        <location evidence="11">Cytoplasm</location>
    </subcellularLocation>
</comment>
<keyword evidence="2 11" id="KW-0963">Cytoplasm</keyword>
<reference evidence="13 14" key="1">
    <citation type="submission" date="2021-03" db="EMBL/GenBank/DDBJ databases">
        <title>Tianweitania aestuarii sp. nov., isolated from a tidal flat.</title>
        <authorList>
            <person name="Park S."/>
            <person name="Yoon J.-H."/>
        </authorList>
    </citation>
    <scope>NUCLEOTIDE SEQUENCE [LARGE SCALE GENOMIC DNA]</scope>
    <source>
        <strain evidence="13 14">BSSL-BM11</strain>
    </source>
</reference>
<dbReference type="Gene3D" id="3.20.20.70">
    <property type="entry name" value="Aldolase class I"/>
    <property type="match status" value="1"/>
</dbReference>
<evidence type="ECO:0000256" key="5">
    <source>
        <dbReference type="ARBA" id="ARBA00022723"/>
    </source>
</evidence>
<evidence type="ECO:0000256" key="1">
    <source>
        <dbReference type="ARBA" id="ARBA00001917"/>
    </source>
</evidence>
<feature type="binding site" evidence="11">
    <location>
        <position position="66"/>
    </location>
    <ligand>
        <name>FMN</name>
        <dbReference type="ChEBI" id="CHEBI:58210"/>
    </ligand>
</feature>
<evidence type="ECO:0000256" key="7">
    <source>
        <dbReference type="ARBA" id="ARBA00022857"/>
    </source>
</evidence>
<feature type="binding site" evidence="11">
    <location>
        <begin position="273"/>
        <end position="275"/>
    </location>
    <ligand>
        <name>FMN</name>
        <dbReference type="ChEBI" id="CHEBI:58210"/>
    </ligand>
</feature>
<comment type="cofactor">
    <cofactor evidence="11">
        <name>Mg(2+)</name>
        <dbReference type="ChEBI" id="CHEBI:18420"/>
    </cofactor>
</comment>
<comment type="caution">
    <text evidence="11">Lacks conserved residue(s) required for the propagation of feature annotation.</text>
</comment>
<feature type="binding site" evidence="11">
    <location>
        <position position="193"/>
    </location>
    <ligand>
        <name>FMN</name>
        <dbReference type="ChEBI" id="CHEBI:58210"/>
    </ligand>
</feature>
<dbReference type="EC" id="5.3.3.2" evidence="11"/>
<dbReference type="PIRSF" id="PIRSF003314">
    <property type="entry name" value="IPP_isomerase"/>
    <property type="match status" value="1"/>
</dbReference>
<keyword evidence="7 11" id="KW-0521">NADP</keyword>
<dbReference type="EMBL" id="JAFMNX010000001">
    <property type="protein sequence ID" value="MBS9719086.1"/>
    <property type="molecule type" value="Genomic_DNA"/>
</dbReference>
<name>A0ABS5RS26_9HYPH</name>
<dbReference type="InterPro" id="IPR000262">
    <property type="entry name" value="FMN-dep_DH"/>
</dbReference>
<evidence type="ECO:0000256" key="8">
    <source>
        <dbReference type="ARBA" id="ARBA00023229"/>
    </source>
</evidence>
<dbReference type="PANTHER" id="PTHR43665:SF1">
    <property type="entry name" value="ISOPENTENYL-DIPHOSPHATE DELTA-ISOMERASE"/>
    <property type="match status" value="1"/>
</dbReference>
<dbReference type="Pfam" id="PF01070">
    <property type="entry name" value="FMN_dh"/>
    <property type="match status" value="2"/>
</dbReference>
<dbReference type="SUPFAM" id="SSF51395">
    <property type="entry name" value="FMN-linked oxidoreductases"/>
    <property type="match status" value="1"/>
</dbReference>
<dbReference type="Proteomes" id="UP001297272">
    <property type="component" value="Unassembled WGS sequence"/>
</dbReference>
<evidence type="ECO:0000313" key="13">
    <source>
        <dbReference type="EMBL" id="MBS9719086.1"/>
    </source>
</evidence>
<keyword evidence="5 11" id="KW-0479">Metal-binding</keyword>
<dbReference type="NCBIfam" id="TIGR02151">
    <property type="entry name" value="IPP_isom_2"/>
    <property type="match status" value="1"/>
</dbReference>
<feature type="binding site" evidence="11">
    <location>
        <position position="126"/>
    </location>
    <ligand>
        <name>FMN</name>
        <dbReference type="ChEBI" id="CHEBI:58210"/>
    </ligand>
</feature>
<dbReference type="CDD" id="cd02811">
    <property type="entry name" value="IDI-2_FMN"/>
    <property type="match status" value="1"/>
</dbReference>
<comment type="similarity">
    <text evidence="11">Belongs to the IPP isomerase type 2 family.</text>
</comment>
<accession>A0ABS5RS26</accession>
<comment type="caution">
    <text evidence="13">The sequence shown here is derived from an EMBL/GenBank/DDBJ whole genome shotgun (WGS) entry which is preliminary data.</text>
</comment>
<keyword evidence="8 11" id="KW-0414">Isoprene biosynthesis</keyword>
<keyword evidence="6 11" id="KW-0460">Magnesium</keyword>
<evidence type="ECO:0000256" key="2">
    <source>
        <dbReference type="ARBA" id="ARBA00022490"/>
    </source>
</evidence>
<keyword evidence="4 11" id="KW-0288">FMN</keyword>
<dbReference type="InterPro" id="IPR013785">
    <property type="entry name" value="Aldolase_TIM"/>
</dbReference>
<evidence type="ECO:0000259" key="12">
    <source>
        <dbReference type="Pfam" id="PF01070"/>
    </source>
</evidence>
<feature type="binding site" evidence="11">
    <location>
        <begin position="294"/>
        <end position="295"/>
    </location>
    <ligand>
        <name>FMN</name>
        <dbReference type="ChEBI" id="CHEBI:58210"/>
    </ligand>
</feature>
<comment type="catalytic activity">
    <reaction evidence="11">
        <text>isopentenyl diphosphate = dimethylallyl diphosphate</text>
        <dbReference type="Rhea" id="RHEA:23284"/>
        <dbReference type="ChEBI" id="CHEBI:57623"/>
        <dbReference type="ChEBI" id="CHEBI:128769"/>
        <dbReference type="EC" id="5.3.3.2"/>
    </reaction>
</comment>
<dbReference type="PANTHER" id="PTHR43665">
    <property type="entry name" value="ISOPENTENYL-DIPHOSPHATE DELTA-ISOMERASE"/>
    <property type="match status" value="1"/>
</dbReference>
<feature type="binding site" evidence="11">
    <location>
        <begin position="8"/>
        <end position="9"/>
    </location>
    <ligand>
        <name>substrate</name>
    </ligand>
</feature>
<feature type="binding site" evidence="11">
    <location>
        <begin position="97"/>
        <end position="99"/>
    </location>
    <ligand>
        <name>substrate</name>
    </ligand>
</feature>
<dbReference type="InterPro" id="IPR011179">
    <property type="entry name" value="IPdP_isomerase"/>
</dbReference>
<evidence type="ECO:0000256" key="10">
    <source>
        <dbReference type="ARBA" id="ARBA00025810"/>
    </source>
</evidence>
<feature type="binding site" evidence="11">
    <location>
        <position position="161"/>
    </location>
    <ligand>
        <name>substrate</name>
    </ligand>
</feature>
<evidence type="ECO:0000256" key="4">
    <source>
        <dbReference type="ARBA" id="ARBA00022643"/>
    </source>
</evidence>
<proteinExistence type="inferred from homology"/>